<accession>A0ABV7VQC8</accession>
<evidence type="ECO:0000313" key="2">
    <source>
        <dbReference type="EMBL" id="MFC3679728.1"/>
    </source>
</evidence>
<keyword evidence="1" id="KW-1133">Transmembrane helix</keyword>
<organism evidence="2 3">
    <name type="scientific">Bacterioplanoides pacificum</name>
    <dbReference type="NCBI Taxonomy" id="1171596"/>
    <lineage>
        <taxon>Bacteria</taxon>
        <taxon>Pseudomonadati</taxon>
        <taxon>Pseudomonadota</taxon>
        <taxon>Gammaproteobacteria</taxon>
        <taxon>Oceanospirillales</taxon>
        <taxon>Oceanospirillaceae</taxon>
        <taxon>Bacterioplanoides</taxon>
    </lineage>
</organism>
<protein>
    <submittedName>
        <fullName evidence="2">PGPGW domain-containing protein</fullName>
    </submittedName>
</protein>
<dbReference type="InterPro" id="IPR019099">
    <property type="entry name" value="Uncharacterised_PGPGW_TM"/>
</dbReference>
<dbReference type="RefSeq" id="WP_376865491.1">
    <property type="nucleotide sequence ID" value="NZ_JBHRYB010000005.1"/>
</dbReference>
<proteinExistence type="predicted"/>
<dbReference type="EMBL" id="JBHRYB010000005">
    <property type="protein sequence ID" value="MFC3679728.1"/>
    <property type="molecule type" value="Genomic_DNA"/>
</dbReference>
<keyword evidence="1" id="KW-0812">Transmembrane</keyword>
<comment type="caution">
    <text evidence="2">The sequence shown here is derived from an EMBL/GenBank/DDBJ whole genome shotgun (WGS) entry which is preliminary data.</text>
</comment>
<keyword evidence="1" id="KW-0472">Membrane</keyword>
<keyword evidence="3" id="KW-1185">Reference proteome</keyword>
<dbReference type="Pfam" id="PF09656">
    <property type="entry name" value="PGPGW"/>
    <property type="match status" value="1"/>
</dbReference>
<feature type="transmembrane region" description="Helical" evidence="1">
    <location>
        <begin position="33"/>
        <end position="51"/>
    </location>
</feature>
<evidence type="ECO:0000313" key="3">
    <source>
        <dbReference type="Proteomes" id="UP001595722"/>
    </source>
</evidence>
<dbReference type="Proteomes" id="UP001595722">
    <property type="component" value="Unassembled WGS sequence"/>
</dbReference>
<sequence>MIKRSAKLTVGILLLLLGILITPLPIPFGLLSILIGLSILVSVVPAVRRWLIVLRRRFKHTSTRLNQLSPHLPAFLRQLIEETDPERQKH</sequence>
<name>A0ABV7VQC8_9GAMM</name>
<evidence type="ECO:0000256" key="1">
    <source>
        <dbReference type="SAM" id="Phobius"/>
    </source>
</evidence>
<reference evidence="3" key="1">
    <citation type="journal article" date="2019" name="Int. J. Syst. Evol. Microbiol.">
        <title>The Global Catalogue of Microorganisms (GCM) 10K type strain sequencing project: providing services to taxonomists for standard genome sequencing and annotation.</title>
        <authorList>
            <consortium name="The Broad Institute Genomics Platform"/>
            <consortium name="The Broad Institute Genome Sequencing Center for Infectious Disease"/>
            <person name="Wu L."/>
            <person name="Ma J."/>
        </authorList>
    </citation>
    <scope>NUCLEOTIDE SEQUENCE [LARGE SCALE GENOMIC DNA]</scope>
    <source>
        <strain evidence="3">KCTC 42424</strain>
    </source>
</reference>
<gene>
    <name evidence="2" type="ORF">ACFOMG_06345</name>
</gene>